<gene>
    <name evidence="1" type="ORF">ASN_2491</name>
</gene>
<proteinExistence type="predicted"/>
<dbReference type="EMBL" id="LN606600">
    <property type="protein sequence ID" value="CEF41780.1"/>
    <property type="molecule type" value="Genomic_DNA"/>
</dbReference>
<evidence type="ECO:0000313" key="1">
    <source>
        <dbReference type="EMBL" id="CEF41780.1"/>
    </source>
</evidence>
<dbReference type="AlphaFoldDB" id="A0A0U5EWV8"/>
<protein>
    <submittedName>
        <fullName evidence="1">Uncharacterized protein</fullName>
    </submittedName>
</protein>
<name>A0A0U5EWV8_9PROT</name>
<organism evidence="1 2">
    <name type="scientific">Acetobacter senegalensis</name>
    <dbReference type="NCBI Taxonomy" id="446692"/>
    <lineage>
        <taxon>Bacteria</taxon>
        <taxon>Pseudomonadati</taxon>
        <taxon>Pseudomonadota</taxon>
        <taxon>Alphaproteobacteria</taxon>
        <taxon>Acetobacterales</taxon>
        <taxon>Acetobacteraceae</taxon>
        <taxon>Acetobacter</taxon>
    </lineage>
</organism>
<dbReference type="Proteomes" id="UP000056109">
    <property type="component" value="Chromosome I"/>
</dbReference>
<keyword evidence="2" id="KW-1185">Reference proteome</keyword>
<evidence type="ECO:0000313" key="2">
    <source>
        <dbReference type="Proteomes" id="UP000056109"/>
    </source>
</evidence>
<dbReference type="PATRIC" id="fig|446692.3.peg.2598"/>
<reference evidence="2" key="1">
    <citation type="submission" date="2014-09" db="EMBL/GenBank/DDBJ databases">
        <authorList>
            <person name="Illeghems K.G."/>
        </authorList>
    </citation>
    <scope>NUCLEOTIDE SEQUENCE [LARGE SCALE GENOMIC DNA]</scope>
    <source>
        <strain evidence="2">108B</strain>
    </source>
</reference>
<sequence length="232" mass="26600">MFSECSLSNGERASTLRTLQMTLALPNNDRFNNALPGWMFGGFFRPNDIERYAQLSHDLLVTPTPQMLEFCDGGRELVDRYNRDKALWRAFRQRVAVYHRDLPAWQEQVRVNNYRIGSIVELAVYRRLLQEKESGLTIMVQPPIRELGNRGFADFGLYFKGHPTVYIEVAGTVTSAGQSVSKNAEKFRVGIEERLMRYMGVAPVEVIHIDEVCDVSLQTERVRQAIERAKNA</sequence>
<dbReference type="KEGG" id="asz:ASN_2491"/>
<accession>A0A0U5EWV8</accession>